<dbReference type="PROSITE" id="PS51186">
    <property type="entry name" value="GNAT"/>
    <property type="match status" value="1"/>
</dbReference>
<evidence type="ECO:0000313" key="5">
    <source>
        <dbReference type="EMBL" id="CAB4824092.1"/>
    </source>
</evidence>
<proteinExistence type="predicted"/>
<evidence type="ECO:0000256" key="3">
    <source>
        <dbReference type="SAM" id="MobiDB-lite"/>
    </source>
</evidence>
<evidence type="ECO:0000313" key="6">
    <source>
        <dbReference type="EMBL" id="CAB5063077.1"/>
    </source>
</evidence>
<protein>
    <submittedName>
        <fullName evidence="5">Unannotated protein</fullName>
    </submittedName>
</protein>
<keyword evidence="1" id="KW-0808">Transferase</keyword>
<dbReference type="EMBL" id="CAFAAQ010000245">
    <property type="protein sequence ID" value="CAB4824092.1"/>
    <property type="molecule type" value="Genomic_DNA"/>
</dbReference>
<dbReference type="AlphaFoldDB" id="A0A6J6ZUI8"/>
<dbReference type="Gene3D" id="3.40.630.30">
    <property type="match status" value="1"/>
</dbReference>
<dbReference type="GO" id="GO:0016747">
    <property type="term" value="F:acyltransferase activity, transferring groups other than amino-acyl groups"/>
    <property type="evidence" value="ECO:0007669"/>
    <property type="project" value="InterPro"/>
</dbReference>
<feature type="compositionally biased region" description="Pro residues" evidence="3">
    <location>
        <begin position="1"/>
        <end position="19"/>
    </location>
</feature>
<accession>A0A6J6ZUI8</accession>
<organism evidence="5">
    <name type="scientific">freshwater metagenome</name>
    <dbReference type="NCBI Taxonomy" id="449393"/>
    <lineage>
        <taxon>unclassified sequences</taxon>
        <taxon>metagenomes</taxon>
        <taxon>ecological metagenomes</taxon>
    </lineage>
</organism>
<feature type="region of interest" description="Disordered" evidence="3">
    <location>
        <begin position="1"/>
        <end position="24"/>
    </location>
</feature>
<dbReference type="SUPFAM" id="SSF55729">
    <property type="entry name" value="Acyl-CoA N-acyltransferases (Nat)"/>
    <property type="match status" value="1"/>
</dbReference>
<feature type="domain" description="N-acetyltransferase" evidence="4">
    <location>
        <begin position="75"/>
        <end position="226"/>
    </location>
</feature>
<gene>
    <name evidence="5" type="ORF">UFOPK3046_01902</name>
    <name evidence="6" type="ORF">UFOPK4354_00387</name>
</gene>
<evidence type="ECO:0000259" key="4">
    <source>
        <dbReference type="PROSITE" id="PS51186"/>
    </source>
</evidence>
<evidence type="ECO:0000256" key="2">
    <source>
        <dbReference type="ARBA" id="ARBA00022737"/>
    </source>
</evidence>
<dbReference type="InterPro" id="IPR016181">
    <property type="entry name" value="Acyl_CoA_acyltransferase"/>
</dbReference>
<dbReference type="EMBL" id="CAFBQW010000027">
    <property type="protein sequence ID" value="CAB5063077.1"/>
    <property type="molecule type" value="Genomic_DNA"/>
</dbReference>
<dbReference type="InterPro" id="IPR000182">
    <property type="entry name" value="GNAT_dom"/>
</dbReference>
<dbReference type="InterPro" id="IPR017813">
    <property type="entry name" value="Mycothiol_AcTrfase"/>
</dbReference>
<evidence type="ECO:0000256" key="1">
    <source>
        <dbReference type="ARBA" id="ARBA00022679"/>
    </source>
</evidence>
<sequence>MPPDTPQPDTPQPNTPQPESPLAGQTAGELIWVKNHLATTDADQAALGLERVRLLQQMRRPLPLTESELSGTPSVYLRAFQVGDDDAGLLRVNNRAFAWHPDQSGWDSERLHAQTTMPEFDPSLLLIHESEAGAIDGFCWTKIHPATQTEPACGEIYVIAADPDTHGTGLGRALTVGGLKLLSAHGLLVGMLYVESDNESAIKLYDRLGFTVHHFESAYRSADSAL</sequence>
<keyword evidence="2" id="KW-0677">Repeat</keyword>
<dbReference type="NCBIfam" id="TIGR03448">
    <property type="entry name" value="mycothiol_MshD"/>
    <property type="match status" value="1"/>
</dbReference>
<name>A0A6J6ZUI8_9ZZZZ</name>
<reference evidence="5" key="1">
    <citation type="submission" date="2020-05" db="EMBL/GenBank/DDBJ databases">
        <authorList>
            <person name="Chiriac C."/>
            <person name="Salcher M."/>
            <person name="Ghai R."/>
            <person name="Kavagutti S V."/>
        </authorList>
    </citation>
    <scope>NUCLEOTIDE SEQUENCE</scope>
</reference>
<dbReference type="Pfam" id="PF00583">
    <property type="entry name" value="Acetyltransf_1"/>
    <property type="match status" value="1"/>
</dbReference>